<dbReference type="GO" id="GO:0004497">
    <property type="term" value="F:monooxygenase activity"/>
    <property type="evidence" value="ECO:0007669"/>
    <property type="project" value="TreeGrafter"/>
</dbReference>
<keyword evidence="3" id="KW-0472">Membrane</keyword>
<evidence type="ECO:0000256" key="1">
    <source>
        <dbReference type="ARBA" id="ARBA00006765"/>
    </source>
</evidence>
<dbReference type="RefSeq" id="XP_022929722.1">
    <property type="nucleotide sequence ID" value="XM_023073954.1"/>
</dbReference>
<evidence type="ECO:0000256" key="2">
    <source>
        <dbReference type="SAM" id="MobiDB-lite"/>
    </source>
</evidence>
<reference evidence="5" key="1">
    <citation type="submission" date="2025-08" db="UniProtKB">
        <authorList>
            <consortium name="RefSeq"/>
        </authorList>
    </citation>
    <scope>IDENTIFICATION</scope>
    <source>
        <tissue evidence="5">Young leaves</tissue>
    </source>
</reference>
<feature type="transmembrane region" description="Helical" evidence="3">
    <location>
        <begin position="96"/>
        <end position="118"/>
    </location>
</feature>
<dbReference type="AlphaFoldDB" id="A0A6J1ENI1"/>
<dbReference type="KEGG" id="cmos:111436222"/>
<gene>
    <name evidence="5" type="primary">LOC111436222</name>
</gene>
<keyword evidence="4" id="KW-1185">Reference proteome</keyword>
<dbReference type="PANTHER" id="PTHR31495">
    <property type="entry name" value="PEROXYGENASE 3-RELATED"/>
    <property type="match status" value="1"/>
</dbReference>
<keyword evidence="3" id="KW-0812">Transmembrane</keyword>
<dbReference type="GeneID" id="111436222"/>
<dbReference type="Proteomes" id="UP000504609">
    <property type="component" value="Unplaced"/>
</dbReference>
<protein>
    <submittedName>
        <fullName evidence="5">Probable peroxygenase 3</fullName>
    </submittedName>
</protein>
<dbReference type="InterPro" id="IPR007736">
    <property type="entry name" value="Caleosin-related"/>
</dbReference>
<dbReference type="InterPro" id="IPR011992">
    <property type="entry name" value="EF-hand-dom_pair"/>
</dbReference>
<organism evidence="4 5">
    <name type="scientific">Cucurbita moschata</name>
    <name type="common">Winter crookneck squash</name>
    <name type="synonym">Cucurbita pepo var. moschata</name>
    <dbReference type="NCBI Taxonomy" id="3662"/>
    <lineage>
        <taxon>Eukaryota</taxon>
        <taxon>Viridiplantae</taxon>
        <taxon>Streptophyta</taxon>
        <taxon>Embryophyta</taxon>
        <taxon>Tracheophyta</taxon>
        <taxon>Spermatophyta</taxon>
        <taxon>Magnoliopsida</taxon>
        <taxon>eudicotyledons</taxon>
        <taxon>Gunneridae</taxon>
        <taxon>Pentapetalae</taxon>
        <taxon>rosids</taxon>
        <taxon>fabids</taxon>
        <taxon>Cucurbitales</taxon>
        <taxon>Cucurbitaceae</taxon>
        <taxon>Cucurbiteae</taxon>
        <taxon>Cucurbita</taxon>
    </lineage>
</organism>
<feature type="region of interest" description="Disordered" evidence="2">
    <location>
        <begin position="1"/>
        <end position="26"/>
    </location>
</feature>
<keyword evidence="3" id="KW-1133">Transmembrane helix</keyword>
<sequence length="239" mass="27147">MPTEASAEAMATTAEKSPITSERKVRSDLDTNLPKPYLARALAAPDSENINGTWSHKHNGMSVLQQHVSFFDQDDDGIIRPWDTYRGFRAMGFNMIFSFFFMIFIHGALSYATLSSWMPSPFFPIYVRNIHRAKHGSDSGTYDTEGRFIPAQLENIFSKYGVTQADKLSFKELWHMTNANRDIFDFFGWAASKLEWGALYVLAKDENGFLSKEAVRRCFDGTLFPYCAKMHQGGVDKFG</sequence>
<evidence type="ECO:0000313" key="5">
    <source>
        <dbReference type="RefSeq" id="XP_022929722.1"/>
    </source>
</evidence>
<feature type="compositionally biased region" description="Low complexity" evidence="2">
    <location>
        <begin position="1"/>
        <end position="15"/>
    </location>
</feature>
<evidence type="ECO:0000256" key="3">
    <source>
        <dbReference type="SAM" id="Phobius"/>
    </source>
</evidence>
<evidence type="ECO:0000313" key="4">
    <source>
        <dbReference type="Proteomes" id="UP000504609"/>
    </source>
</evidence>
<comment type="similarity">
    <text evidence="1">Belongs to the caleosin family.</text>
</comment>
<accession>A0A6J1ENI1</accession>
<dbReference type="PANTHER" id="PTHR31495:SF20">
    <property type="entry name" value="CALEOSIN-RELATED FAMILY PROTEIN"/>
    <property type="match status" value="1"/>
</dbReference>
<proteinExistence type="inferred from homology"/>
<dbReference type="Pfam" id="PF05042">
    <property type="entry name" value="Caleosin"/>
    <property type="match status" value="1"/>
</dbReference>
<dbReference type="GO" id="GO:0005509">
    <property type="term" value="F:calcium ion binding"/>
    <property type="evidence" value="ECO:0007669"/>
    <property type="project" value="TreeGrafter"/>
</dbReference>
<dbReference type="SUPFAM" id="SSF47473">
    <property type="entry name" value="EF-hand"/>
    <property type="match status" value="1"/>
</dbReference>
<dbReference type="Gene3D" id="1.10.238.10">
    <property type="entry name" value="EF-hand"/>
    <property type="match status" value="1"/>
</dbReference>
<name>A0A6J1ENI1_CUCMO</name>